<dbReference type="HAMAP" id="MF_01526">
    <property type="entry name" value="UPF0342"/>
    <property type="match status" value="1"/>
</dbReference>
<evidence type="ECO:0000256" key="1">
    <source>
        <dbReference type="HAMAP-Rule" id="MF_01526"/>
    </source>
</evidence>
<comment type="caution">
    <text evidence="2">The sequence shown here is derived from an EMBL/GenBank/DDBJ whole genome shotgun (WGS) entry which is preliminary data.</text>
</comment>
<sequence length="114" mass="13375">MAVNIYDTANQLEQELQQTPEFLALQKAFADVKNDDFAYASFKKFQEKQMELQQKQMNGQDFTEEDITEMQNMSDQLSKFDTINKLMTEERSMSTLMDDLNRIISKPISDIYQP</sequence>
<dbReference type="RefSeq" id="WP_125713249.1">
    <property type="nucleotide sequence ID" value="NZ_JBHTOP010000026.1"/>
</dbReference>
<dbReference type="EMBL" id="JBHTOP010000026">
    <property type="protein sequence ID" value="MFD1672716.1"/>
    <property type="molecule type" value="Genomic_DNA"/>
</dbReference>
<accession>A0ABW4J8M2</accession>
<dbReference type="Gene3D" id="1.20.1500.10">
    <property type="entry name" value="YheA/YmcA-like"/>
    <property type="match status" value="1"/>
</dbReference>
<keyword evidence="3" id="KW-1185">Reference proteome</keyword>
<reference evidence="3" key="1">
    <citation type="journal article" date="2019" name="Int. J. Syst. Evol. Microbiol.">
        <title>The Global Catalogue of Microorganisms (GCM) 10K type strain sequencing project: providing services to taxonomists for standard genome sequencing and annotation.</title>
        <authorList>
            <consortium name="The Broad Institute Genomics Platform"/>
            <consortium name="The Broad Institute Genome Sequencing Center for Infectious Disease"/>
            <person name="Wu L."/>
            <person name="Ma J."/>
        </authorList>
    </citation>
    <scope>NUCLEOTIDE SEQUENCE [LARGE SCALE GENOMIC DNA]</scope>
    <source>
        <strain evidence="3">CCM 8896</strain>
    </source>
</reference>
<evidence type="ECO:0000313" key="3">
    <source>
        <dbReference type="Proteomes" id="UP001597267"/>
    </source>
</evidence>
<evidence type="ECO:0000313" key="2">
    <source>
        <dbReference type="EMBL" id="MFD1672716.1"/>
    </source>
</evidence>
<name>A0ABW4J8M2_9LACO</name>
<protein>
    <recommendedName>
        <fullName evidence="1">UPF0342 protein ACFQ5M_11450</fullName>
    </recommendedName>
</protein>
<gene>
    <name evidence="2" type="ORF">ACFQ5M_11450</name>
</gene>
<dbReference type="SUPFAM" id="SSF158622">
    <property type="entry name" value="YheA/YmcA-like"/>
    <property type="match status" value="1"/>
</dbReference>
<organism evidence="2 3">
    <name type="scientific">Agrilactobacillus yilanensis</name>
    <dbReference type="NCBI Taxonomy" id="2485997"/>
    <lineage>
        <taxon>Bacteria</taxon>
        <taxon>Bacillati</taxon>
        <taxon>Bacillota</taxon>
        <taxon>Bacilli</taxon>
        <taxon>Lactobacillales</taxon>
        <taxon>Lactobacillaceae</taxon>
        <taxon>Agrilactobacillus</taxon>
    </lineage>
</organism>
<proteinExistence type="inferred from homology"/>
<dbReference type="InterPro" id="IPR023378">
    <property type="entry name" value="YheA/YmcA-like_dom_sf"/>
</dbReference>
<dbReference type="Pfam" id="PF06133">
    <property type="entry name" value="Com_YlbF"/>
    <property type="match status" value="1"/>
</dbReference>
<dbReference type="InterPro" id="IPR010368">
    <property type="entry name" value="Com_YlbF"/>
</dbReference>
<dbReference type="Proteomes" id="UP001597267">
    <property type="component" value="Unassembled WGS sequence"/>
</dbReference>
<comment type="similarity">
    <text evidence="1">Belongs to the UPF0342 family.</text>
</comment>